<evidence type="ECO:0000313" key="2">
    <source>
        <dbReference type="EMBL" id="MCW6536060.1"/>
    </source>
</evidence>
<name>A0AA42CQV1_9SPHN</name>
<reference evidence="2" key="1">
    <citation type="submission" date="2022-06" db="EMBL/GenBank/DDBJ databases">
        <title>Sphingomonas sp. nov. isolated from rhizosphere soil of tomato.</title>
        <authorList>
            <person name="Dong H."/>
            <person name="Gao R."/>
        </authorList>
    </citation>
    <scope>NUCLEOTIDE SEQUENCE</scope>
    <source>
        <strain evidence="2">MMSM24</strain>
    </source>
</reference>
<keyword evidence="3" id="KW-1185">Reference proteome</keyword>
<evidence type="ECO:0000256" key="1">
    <source>
        <dbReference type="SAM" id="Phobius"/>
    </source>
</evidence>
<keyword evidence="1" id="KW-0472">Membrane</keyword>
<dbReference type="EMBL" id="JANFAV010000010">
    <property type="protein sequence ID" value="MCW6536060.1"/>
    <property type="molecule type" value="Genomic_DNA"/>
</dbReference>
<dbReference type="Proteomes" id="UP001165565">
    <property type="component" value="Unassembled WGS sequence"/>
</dbReference>
<protein>
    <submittedName>
        <fullName evidence="2">Uncharacterized protein</fullName>
    </submittedName>
</protein>
<accession>A0AA42CQV1</accession>
<keyword evidence="1" id="KW-0812">Transmembrane</keyword>
<proteinExistence type="predicted"/>
<evidence type="ECO:0000313" key="3">
    <source>
        <dbReference type="Proteomes" id="UP001165565"/>
    </source>
</evidence>
<sequence>MMMDSAADPSDNSGQGRAEAPRASEWLWRPWYAKLWWALTLLYWLGLEGLMLVPADHPIFRWFGLIEFGVLIFNPLTVLAVLGRGYMRAKVARGDWVVTSGSISEFEDWKQRERRSAETNPADSRSGLLYLRHIGAIKD</sequence>
<organism evidence="2 3">
    <name type="scientific">Sphingomonas lycopersici</name>
    <dbReference type="NCBI Taxonomy" id="2951807"/>
    <lineage>
        <taxon>Bacteria</taxon>
        <taxon>Pseudomonadati</taxon>
        <taxon>Pseudomonadota</taxon>
        <taxon>Alphaproteobacteria</taxon>
        <taxon>Sphingomonadales</taxon>
        <taxon>Sphingomonadaceae</taxon>
        <taxon>Sphingomonas</taxon>
    </lineage>
</organism>
<dbReference type="AlphaFoldDB" id="A0AA42CQV1"/>
<feature type="transmembrane region" description="Helical" evidence="1">
    <location>
        <begin position="59"/>
        <end position="83"/>
    </location>
</feature>
<keyword evidence="1" id="KW-1133">Transmembrane helix</keyword>
<dbReference type="RefSeq" id="WP_265269476.1">
    <property type="nucleotide sequence ID" value="NZ_JANFAV010000010.1"/>
</dbReference>
<gene>
    <name evidence="2" type="ORF">NEE01_14860</name>
</gene>
<feature type="transmembrane region" description="Helical" evidence="1">
    <location>
        <begin position="35"/>
        <end position="53"/>
    </location>
</feature>
<comment type="caution">
    <text evidence="2">The sequence shown here is derived from an EMBL/GenBank/DDBJ whole genome shotgun (WGS) entry which is preliminary data.</text>
</comment>